<dbReference type="AlphaFoldDB" id="A0A542EVR9"/>
<dbReference type="EMBL" id="VFMM01000001">
    <property type="protein sequence ID" value="TQJ19450.1"/>
    <property type="molecule type" value="Genomic_DNA"/>
</dbReference>
<keyword evidence="1" id="KW-1133">Transmembrane helix</keyword>
<dbReference type="RefSeq" id="WP_141857388.1">
    <property type="nucleotide sequence ID" value="NZ_BAAAKA010000004.1"/>
</dbReference>
<name>A0A542EVR9_9ACTN</name>
<dbReference type="OrthoDB" id="3831558at2"/>
<evidence type="ECO:0000313" key="2">
    <source>
        <dbReference type="EMBL" id="TQJ19450.1"/>
    </source>
</evidence>
<keyword evidence="1" id="KW-0812">Transmembrane</keyword>
<accession>A0A542EVR9</accession>
<evidence type="ECO:0000256" key="1">
    <source>
        <dbReference type="SAM" id="Phobius"/>
    </source>
</evidence>
<feature type="transmembrane region" description="Helical" evidence="1">
    <location>
        <begin position="63"/>
        <end position="82"/>
    </location>
</feature>
<keyword evidence="1" id="KW-0472">Membrane</keyword>
<proteinExistence type="predicted"/>
<organism evidence="2 3">
    <name type="scientific">Kribbella jejuensis</name>
    <dbReference type="NCBI Taxonomy" id="236068"/>
    <lineage>
        <taxon>Bacteria</taxon>
        <taxon>Bacillati</taxon>
        <taxon>Actinomycetota</taxon>
        <taxon>Actinomycetes</taxon>
        <taxon>Propionibacteriales</taxon>
        <taxon>Kribbellaceae</taxon>
        <taxon>Kribbella</taxon>
    </lineage>
</organism>
<reference evidence="2 3" key="1">
    <citation type="submission" date="2019-06" db="EMBL/GenBank/DDBJ databases">
        <title>Sequencing the genomes of 1000 actinobacteria strains.</title>
        <authorList>
            <person name="Klenk H.-P."/>
        </authorList>
    </citation>
    <scope>NUCLEOTIDE SEQUENCE [LARGE SCALE GENOMIC DNA]</scope>
    <source>
        <strain evidence="2 3">DSM 17305</strain>
    </source>
</reference>
<protein>
    <submittedName>
        <fullName evidence="2">Uncharacterized protein</fullName>
    </submittedName>
</protein>
<gene>
    <name evidence="2" type="ORF">FB475_3618</name>
</gene>
<comment type="caution">
    <text evidence="2">The sequence shown here is derived from an EMBL/GenBank/DDBJ whole genome shotgun (WGS) entry which is preliminary data.</text>
</comment>
<evidence type="ECO:0000313" key="3">
    <source>
        <dbReference type="Proteomes" id="UP000316298"/>
    </source>
</evidence>
<dbReference type="Proteomes" id="UP000316298">
    <property type="component" value="Unassembled WGS sequence"/>
</dbReference>
<sequence length="239" mass="26144">MPKLTDDELGTLLRETFTDREPLADHEPFAAHQPFAAHRPFAAREPLADRWPEATKRRSPVPILLAAAAVVAVLAGVLYGVGRAGTSAPEQPAAAATPGTRVPARTEADDARIWAASLNAMIRTVRPPAGWRSVIVLDPSDVRKKGPAISRYQRLLIVQLVHAAPVDFPNVLSPIPSSCRDRRTGGAEISEVVQKGEHVEVEVVLHHDCSNWTATKYRVDKHRTGWVVTATLSTRSWTR</sequence>
<keyword evidence="3" id="KW-1185">Reference proteome</keyword>